<dbReference type="Pfam" id="PF07717">
    <property type="entry name" value="OB_NTP_bind"/>
    <property type="match status" value="1"/>
</dbReference>
<dbReference type="SMART" id="SM00487">
    <property type="entry name" value="DEXDc"/>
    <property type="match status" value="1"/>
</dbReference>
<dbReference type="Gene3D" id="1.20.120.1080">
    <property type="match status" value="1"/>
</dbReference>
<evidence type="ECO:0000256" key="3">
    <source>
        <dbReference type="ARBA" id="ARBA00022806"/>
    </source>
</evidence>
<dbReference type="NCBIfam" id="TIGR01967">
    <property type="entry name" value="DEAH_box_HrpA"/>
    <property type="match status" value="1"/>
</dbReference>
<sequence length="1338" mass="151699">MTHIIKQIESRLPAALAADRHAISREIARIKSYRAKSPADAKTQKRLFHLEKRLQASIKKRAWRQENRPDPNYDPALPITAKKDEIIDAVAGNPVVIISGETGSGKTTQIPKFCLAAGRGIDGKIGCTQPRRIAATTVSRRIAQELGEQLGQSVGYKIRFQDKTSPDAYIKIMTDGILLAETQNDPDLTEYDTIIVDEAHERNLNIDFILGFLKTLLKKRKDLKVIITSATIDTEKFSKAFDRAPVIEVSGRMYPVEVRYHPYDSETADDDEPAHIETAVRALDKLQRESPFGDILIFMPTEQDIRETREVIEGRQYKNVAVLPLFARLSAAEQSKVFAPMAARKIIIATNIAETSITIPGIKYVIDTGLARISRYTPRSRTTSLPVTAISQSSAEQRKGRCGRVENGICIRLFSEEDFHTRPLFTLPEILRANLAEVILRMIALKFGDISDFPFVDRPDPKSIRDGFDMLVELGAIALMPKPETAGGKPGCKLTKTGRLMAKMPVDPRLSRMLIEARVQGCLDEMTVIVAALSIQDPRERPAEKAETADQAHKNFKDPSSDFITLLNIWNQYHQVWNSQKTISQSFKQAKKFCEAHFLSFKRMREWFDIHGQLTQILKDYRFSRSRQTPSAPRDSYREPDEYAPLYAAIHKSVLSGFLANIAVKKEKNVFQATKGREVMVFPGSTLFNRAKTWIVAAEMVKTSRLFARTTAGIDSRWLESLGRDLCKYTYLEPHWERKRGEVVAFEQVSLFGLVIVPRRPISYGRINPREAAEIFIRSALVEGDIRQPFLFMQHNRKLIDEVRDMEDRIRKRDILVSEDEMFRFYHQHLKKCCDIRTLQHLIKQKGSDRFLRMSPADIRQYSPDKAELSHFPDRLDIGNQSFDCTYSFQPGENVDGVTVKIPSSLASAIPSDSTDWLVPGLYQEKITALIKGLPKAFRKQLVPVTRTVDVIINAMPKEENSLITALGKFIYSRFNVDIPAAAWSENLLPEHLKLRFVITGPNGEELAAGRDPAILSQNFSGRAGPQEPKEIKTARKQWEKTGLTPRDFPGLPETIIIQGKNTAKWRLYPGLEKAVLKQKSIVNLHLFQQPDQAVKSHQDGVAALFCIHFSKDLKFLKKALTLPKKAAKMADYFGGAGRFENMLYQTVVNTLFRKNLRSKEAFDSHAESVAPHIITSGRELLDKSMTVLAAYHATRTIIYSLETTHGKSRTAKQFLKDLREQLARLVPETFVQLYSTDRFVHLVRYLQAIEIRAQRAFVNFEKDQAKAGEIGLFIAGLNTMLKELGLGASPAKRAAVEEYFWLIEEYKVSLFAQELKTAVPVSKKRLEKKLKEIQRMV</sequence>
<dbReference type="Pfam" id="PF00270">
    <property type="entry name" value="DEAD"/>
    <property type="match status" value="1"/>
</dbReference>
<accession>A0A8J6TL87</accession>
<dbReference type="Proteomes" id="UP000605201">
    <property type="component" value="Unassembled WGS sequence"/>
</dbReference>
<dbReference type="InterPro" id="IPR027417">
    <property type="entry name" value="P-loop_NTPase"/>
</dbReference>
<evidence type="ECO:0000313" key="7">
    <source>
        <dbReference type="EMBL" id="MBC8432994.1"/>
    </source>
</evidence>
<evidence type="ECO:0000256" key="4">
    <source>
        <dbReference type="ARBA" id="ARBA00022840"/>
    </source>
</evidence>
<evidence type="ECO:0000259" key="6">
    <source>
        <dbReference type="PROSITE" id="PS51194"/>
    </source>
</evidence>
<dbReference type="Pfam" id="PF00271">
    <property type="entry name" value="Helicase_C"/>
    <property type="match status" value="1"/>
</dbReference>
<evidence type="ECO:0000313" key="8">
    <source>
        <dbReference type="Proteomes" id="UP000605201"/>
    </source>
</evidence>
<keyword evidence="1" id="KW-0547">Nucleotide-binding</keyword>
<proteinExistence type="predicted"/>
<reference evidence="7 8" key="1">
    <citation type="submission" date="2020-08" db="EMBL/GenBank/DDBJ databases">
        <title>Bridging the membrane lipid divide: bacteria of the FCB group superphylum have the potential to synthesize archaeal ether lipids.</title>
        <authorList>
            <person name="Villanueva L."/>
            <person name="Von Meijenfeldt F.A.B."/>
            <person name="Westbye A.B."/>
            <person name="Yadav S."/>
            <person name="Hopmans E.C."/>
            <person name="Dutilh B.E."/>
            <person name="Sinninghe Damste J.S."/>
        </authorList>
    </citation>
    <scope>NUCLEOTIDE SEQUENCE [LARGE SCALE GENOMIC DNA]</scope>
    <source>
        <strain evidence="7">NIOZ-UU17</strain>
    </source>
</reference>
<dbReference type="Gene3D" id="3.40.50.300">
    <property type="entry name" value="P-loop containing nucleotide triphosphate hydrolases"/>
    <property type="match status" value="2"/>
</dbReference>
<dbReference type="GO" id="GO:0016787">
    <property type="term" value="F:hydrolase activity"/>
    <property type="evidence" value="ECO:0007669"/>
    <property type="project" value="UniProtKB-KW"/>
</dbReference>
<keyword evidence="4" id="KW-0067">ATP-binding</keyword>
<dbReference type="EC" id="3.6.4.13" evidence="7"/>
<dbReference type="InterPro" id="IPR011709">
    <property type="entry name" value="DEAD-box_helicase_OB_fold"/>
</dbReference>
<dbReference type="Pfam" id="PF11898">
    <property type="entry name" value="DUF3418"/>
    <property type="match status" value="1"/>
</dbReference>
<keyword evidence="2 7" id="KW-0378">Hydrolase</keyword>
<dbReference type="InterPro" id="IPR007502">
    <property type="entry name" value="Helicase-assoc_dom"/>
</dbReference>
<feature type="domain" description="Helicase ATP-binding" evidence="5">
    <location>
        <begin position="87"/>
        <end position="250"/>
    </location>
</feature>
<feature type="domain" description="Helicase C-terminal" evidence="6">
    <location>
        <begin position="278"/>
        <end position="446"/>
    </location>
</feature>
<dbReference type="InterPro" id="IPR014001">
    <property type="entry name" value="Helicase_ATP-bd"/>
</dbReference>
<protein>
    <submittedName>
        <fullName evidence="7">ATP-dependent RNA helicase HrpA</fullName>
        <ecNumber evidence="7">3.6.4.13</ecNumber>
    </submittedName>
</protein>
<dbReference type="SUPFAM" id="SSF52540">
    <property type="entry name" value="P-loop containing nucleoside triphosphate hydrolases"/>
    <property type="match status" value="1"/>
</dbReference>
<evidence type="ECO:0000256" key="2">
    <source>
        <dbReference type="ARBA" id="ARBA00022801"/>
    </source>
</evidence>
<keyword evidence="3 7" id="KW-0347">Helicase</keyword>
<organism evidence="7 8">
    <name type="scientific">Candidatus Desulfatibia vada</name>
    <dbReference type="NCBI Taxonomy" id="2841696"/>
    <lineage>
        <taxon>Bacteria</taxon>
        <taxon>Pseudomonadati</taxon>
        <taxon>Thermodesulfobacteriota</taxon>
        <taxon>Desulfobacteria</taxon>
        <taxon>Desulfobacterales</taxon>
        <taxon>Desulfobacterales incertae sedis</taxon>
        <taxon>Candidatus Desulfatibia</taxon>
    </lineage>
</organism>
<dbReference type="InterPro" id="IPR011545">
    <property type="entry name" value="DEAD/DEAH_box_helicase_dom"/>
</dbReference>
<dbReference type="EMBL" id="JACNIG010000260">
    <property type="protein sequence ID" value="MBC8432994.1"/>
    <property type="molecule type" value="Genomic_DNA"/>
</dbReference>
<dbReference type="PROSITE" id="PS51192">
    <property type="entry name" value="HELICASE_ATP_BIND_1"/>
    <property type="match status" value="1"/>
</dbReference>
<dbReference type="GO" id="GO:0003723">
    <property type="term" value="F:RNA binding"/>
    <property type="evidence" value="ECO:0007669"/>
    <property type="project" value="TreeGrafter"/>
</dbReference>
<evidence type="ECO:0000259" key="5">
    <source>
        <dbReference type="PROSITE" id="PS51192"/>
    </source>
</evidence>
<dbReference type="InterPro" id="IPR001650">
    <property type="entry name" value="Helicase_C-like"/>
</dbReference>
<dbReference type="PANTHER" id="PTHR18934">
    <property type="entry name" value="ATP-DEPENDENT RNA HELICASE"/>
    <property type="match status" value="1"/>
</dbReference>
<dbReference type="FunFam" id="1.20.120.1080:FF:000005">
    <property type="entry name" value="ATP-dependent helicase HrpA"/>
    <property type="match status" value="1"/>
</dbReference>
<dbReference type="CDD" id="cd18791">
    <property type="entry name" value="SF2_C_RHA"/>
    <property type="match status" value="1"/>
</dbReference>
<gene>
    <name evidence="7" type="primary">hrpA</name>
    <name evidence="7" type="ORF">H8D96_13870</name>
</gene>
<dbReference type="InterPro" id="IPR024590">
    <property type="entry name" value="HrpA_C"/>
</dbReference>
<dbReference type="PROSITE" id="PS51194">
    <property type="entry name" value="HELICASE_CTER"/>
    <property type="match status" value="1"/>
</dbReference>
<name>A0A8J6TL87_9BACT</name>
<dbReference type="InterPro" id="IPR010222">
    <property type="entry name" value="RNA_helicase_HrpA"/>
</dbReference>
<dbReference type="GO" id="GO:0003724">
    <property type="term" value="F:RNA helicase activity"/>
    <property type="evidence" value="ECO:0007669"/>
    <property type="project" value="UniProtKB-EC"/>
</dbReference>
<dbReference type="Pfam" id="PF21010">
    <property type="entry name" value="HA2_C"/>
    <property type="match status" value="1"/>
</dbReference>
<dbReference type="SMART" id="SM00490">
    <property type="entry name" value="HELICc"/>
    <property type="match status" value="1"/>
</dbReference>
<comment type="caution">
    <text evidence="7">The sequence shown here is derived from an EMBL/GenBank/DDBJ whole genome shotgun (WGS) entry which is preliminary data.</text>
</comment>
<dbReference type="SMART" id="SM00847">
    <property type="entry name" value="HA2"/>
    <property type="match status" value="1"/>
</dbReference>
<dbReference type="GO" id="GO:0005524">
    <property type="term" value="F:ATP binding"/>
    <property type="evidence" value="ECO:0007669"/>
    <property type="project" value="UniProtKB-KW"/>
</dbReference>
<evidence type="ECO:0000256" key="1">
    <source>
        <dbReference type="ARBA" id="ARBA00022741"/>
    </source>
</evidence>
<dbReference type="PANTHER" id="PTHR18934:SF99">
    <property type="entry name" value="ATP-DEPENDENT RNA HELICASE DHX37-RELATED"/>
    <property type="match status" value="1"/>
</dbReference>
<dbReference type="FunFam" id="3.40.50.300:FF:002125">
    <property type="entry name" value="ATP-dependent helicase HrpB"/>
    <property type="match status" value="1"/>
</dbReference>